<keyword evidence="2" id="KW-0378">Hydrolase</keyword>
<organism evidence="2 3">
    <name type="scientific">Pseudovibrio japonicus</name>
    <dbReference type="NCBI Taxonomy" id="366534"/>
    <lineage>
        <taxon>Bacteria</taxon>
        <taxon>Pseudomonadati</taxon>
        <taxon>Pseudomonadota</taxon>
        <taxon>Alphaproteobacteria</taxon>
        <taxon>Hyphomicrobiales</taxon>
        <taxon>Stappiaceae</taxon>
        <taxon>Pseudovibrio</taxon>
    </lineage>
</organism>
<dbReference type="InterPro" id="IPR029058">
    <property type="entry name" value="AB_hydrolase_fold"/>
</dbReference>
<dbReference type="GO" id="GO:0016787">
    <property type="term" value="F:hydrolase activity"/>
    <property type="evidence" value="ECO:0007669"/>
    <property type="project" value="UniProtKB-KW"/>
</dbReference>
<keyword evidence="3" id="KW-1185">Reference proteome</keyword>
<dbReference type="InterPro" id="IPR000073">
    <property type="entry name" value="AB_hydrolase_1"/>
</dbReference>
<evidence type="ECO:0000313" key="3">
    <source>
        <dbReference type="Proteomes" id="UP000637980"/>
    </source>
</evidence>
<gene>
    <name evidence="2" type="ORF">GCM10007094_28270</name>
</gene>
<evidence type="ECO:0000259" key="1">
    <source>
        <dbReference type="Pfam" id="PF00561"/>
    </source>
</evidence>
<protein>
    <submittedName>
        <fullName evidence="2">Alpha/beta hydrolase</fullName>
    </submittedName>
</protein>
<accession>A0ABQ3EJ56</accession>
<dbReference type="Pfam" id="PF00561">
    <property type="entry name" value="Abhydrolase_1"/>
    <property type="match status" value="1"/>
</dbReference>
<reference evidence="3" key="1">
    <citation type="journal article" date="2019" name="Int. J. Syst. Evol. Microbiol.">
        <title>The Global Catalogue of Microorganisms (GCM) 10K type strain sequencing project: providing services to taxonomists for standard genome sequencing and annotation.</title>
        <authorList>
            <consortium name="The Broad Institute Genomics Platform"/>
            <consortium name="The Broad Institute Genome Sequencing Center for Infectious Disease"/>
            <person name="Wu L."/>
            <person name="Ma J."/>
        </authorList>
    </citation>
    <scope>NUCLEOTIDE SEQUENCE [LARGE SCALE GENOMIC DNA]</scope>
    <source>
        <strain evidence="3">KCTC 12861</strain>
    </source>
</reference>
<dbReference type="RefSeq" id="WP_189437410.1">
    <property type="nucleotide sequence ID" value="NZ_BMXE01000004.1"/>
</dbReference>
<dbReference type="SUPFAM" id="SSF53474">
    <property type="entry name" value="alpha/beta-Hydrolases"/>
    <property type="match status" value="1"/>
</dbReference>
<dbReference type="Gene3D" id="3.40.50.1820">
    <property type="entry name" value="alpha/beta hydrolase"/>
    <property type="match status" value="1"/>
</dbReference>
<feature type="domain" description="AB hydrolase-1" evidence="1">
    <location>
        <begin position="44"/>
        <end position="286"/>
    </location>
</feature>
<dbReference type="PANTHER" id="PTHR43194:SF2">
    <property type="entry name" value="PEROXISOMAL MEMBRANE PROTEIN LPX1"/>
    <property type="match status" value="1"/>
</dbReference>
<name>A0ABQ3EJ56_9HYPH</name>
<dbReference type="PRINTS" id="PR00111">
    <property type="entry name" value="ABHYDROLASE"/>
</dbReference>
<comment type="caution">
    <text evidence="2">The sequence shown here is derived from an EMBL/GenBank/DDBJ whole genome shotgun (WGS) entry which is preliminary data.</text>
</comment>
<dbReference type="PANTHER" id="PTHR43194">
    <property type="entry name" value="HYDROLASE ALPHA/BETA FOLD FAMILY"/>
    <property type="match status" value="1"/>
</dbReference>
<evidence type="ECO:0000313" key="2">
    <source>
        <dbReference type="EMBL" id="GHB36994.1"/>
    </source>
</evidence>
<dbReference type="Proteomes" id="UP000637980">
    <property type="component" value="Unassembled WGS sequence"/>
</dbReference>
<proteinExistence type="predicted"/>
<sequence>MLQASDYIDSDLQNVAGATRFTWKASDGLTLSAHIWEPEAPCEPTVVCLPGLTRNTRDFYYLANYLRKNGLRVIAMDYRGRGLSDHSDDFKTYSLSQEADDIDRGIEALGLDKFALIGTSRGGLHAVFMAQRYPERLLSVIINDIGPVIEPPALDDIIASVGTLMKQPNMHAAAERQASIHGTTFTAMSEEDWITFANQLYTPVSDGVILHYDKRLGDTIRRENKAAPDDNLWKPFGALKPIPHLLLHGQNSPLLSANTVKEMQQTHQKMEVLTVPNQGHAPLLWDQLSQNHIRSFVLANT</sequence>
<dbReference type="EMBL" id="BMXE01000004">
    <property type="protein sequence ID" value="GHB36994.1"/>
    <property type="molecule type" value="Genomic_DNA"/>
</dbReference>
<dbReference type="InterPro" id="IPR050228">
    <property type="entry name" value="Carboxylesterase_BioH"/>
</dbReference>